<accession>A0ACC0CFK2</accession>
<evidence type="ECO:0000313" key="1">
    <source>
        <dbReference type="EMBL" id="KAI5683664.1"/>
    </source>
</evidence>
<comment type="caution">
    <text evidence="1">The sequence shown here is derived from an EMBL/GenBank/DDBJ whole genome shotgun (WGS) entry which is preliminary data.</text>
</comment>
<keyword evidence="2" id="KW-1185">Reference proteome</keyword>
<name>A0ACC0CFK2_CATRO</name>
<protein>
    <submittedName>
        <fullName evidence="1">Uncharacterized protein</fullName>
    </submittedName>
</protein>
<evidence type="ECO:0000313" key="2">
    <source>
        <dbReference type="Proteomes" id="UP001060085"/>
    </source>
</evidence>
<organism evidence="1 2">
    <name type="scientific">Catharanthus roseus</name>
    <name type="common">Madagascar periwinkle</name>
    <name type="synonym">Vinca rosea</name>
    <dbReference type="NCBI Taxonomy" id="4058"/>
    <lineage>
        <taxon>Eukaryota</taxon>
        <taxon>Viridiplantae</taxon>
        <taxon>Streptophyta</taxon>
        <taxon>Embryophyta</taxon>
        <taxon>Tracheophyta</taxon>
        <taxon>Spermatophyta</taxon>
        <taxon>Magnoliopsida</taxon>
        <taxon>eudicotyledons</taxon>
        <taxon>Gunneridae</taxon>
        <taxon>Pentapetalae</taxon>
        <taxon>asterids</taxon>
        <taxon>lamiids</taxon>
        <taxon>Gentianales</taxon>
        <taxon>Apocynaceae</taxon>
        <taxon>Rauvolfioideae</taxon>
        <taxon>Vinceae</taxon>
        <taxon>Catharanthinae</taxon>
        <taxon>Catharanthus</taxon>
    </lineage>
</organism>
<sequence length="842" mass="93688">MDYSWQHHHPPPPPPPGGAPLHGTICPVCSVSHFPFCPPPFPHNYPIHQYPPAPQPDQFYTRPPPPPPPPPQPPSQPAPPSTPYDPFVDNHSAPGMNSYALPADLPRPWAASSGFDRDPYGNLYPGFDYSNVEAKRKAFEDSDNVGAKRIRSDNAYFSTGPRDPYINENFVKSSRVSAENERRLKLIRDHGSVLNDEADRNFDPKTDMGFKTSNSSAAGYSDFERKGTYFDQENVQNPREEQIRHQPRNLADIGSHKSHIYGCSGHPTDNYNNAKQPGQSPEALGYSWQGFNHKIDRDVRNQFSQKYTMQHHMEPKVNHYGAQDSQLFSGRPPLPASQPPPLPMEPPGPHLSDPMVPPGTSASLFPIAVAPSAVAPSSYPRHSEGSTLPSVYYPNKGHLHASTGFRSEEFQANWAAPPKVYSGGGSEVGPLQSLSPEKPKIIDASHIIKPPHRATRPDHIVIILRGLPGSGKSYLAKILRDLEVENGGSVPRIHSMDDYFMTEVEKTEETEVSKSSGTGRRKKHVTKKVIEYCYEPEMEEAYRSSMLKAFKKTLDEGLFSFIIVDDRNLRVADFAQFWATAKRSGYEVYLLEAMYKDPAGCAARNVHGFSQDAIQKMADLWEEAPSLYFKLDIKSLLHGDGLEESGIREVDMDMGDEDPIVVNSFSEERNIEKVAVPHVGEIPSDGHPKGDGTWDAADHPSEEVKELGKSKWSSDFDEDDIHSKEISKGNFNALSGLMKSYNKEGKSVRWGDEVGKSGFSIAAAKTANMFSLVIGPGEGYNLKSNPLSEEEKRSSSSSSSHNMEGWKKHKVFNERLRAEHESFRAVFDKRRHRIGGLAAEDD</sequence>
<dbReference type="EMBL" id="CM044701">
    <property type="protein sequence ID" value="KAI5683664.1"/>
    <property type="molecule type" value="Genomic_DNA"/>
</dbReference>
<reference evidence="2" key="1">
    <citation type="journal article" date="2023" name="Nat. Plants">
        <title>Single-cell RNA sequencing provides a high-resolution roadmap for understanding the multicellular compartmentation of specialized metabolism.</title>
        <authorList>
            <person name="Sun S."/>
            <person name="Shen X."/>
            <person name="Li Y."/>
            <person name="Li Y."/>
            <person name="Wang S."/>
            <person name="Li R."/>
            <person name="Zhang H."/>
            <person name="Shen G."/>
            <person name="Guo B."/>
            <person name="Wei J."/>
            <person name="Xu J."/>
            <person name="St-Pierre B."/>
            <person name="Chen S."/>
            <person name="Sun C."/>
        </authorList>
    </citation>
    <scope>NUCLEOTIDE SEQUENCE [LARGE SCALE GENOMIC DNA]</scope>
</reference>
<dbReference type="Proteomes" id="UP001060085">
    <property type="component" value="Linkage Group LG01"/>
</dbReference>
<proteinExistence type="predicted"/>
<gene>
    <name evidence="1" type="ORF">M9H77_04892</name>
</gene>